<evidence type="ECO:0000313" key="2">
    <source>
        <dbReference type="Proteomes" id="UP000076722"/>
    </source>
</evidence>
<dbReference type="Proteomes" id="UP000076722">
    <property type="component" value="Unassembled WGS sequence"/>
</dbReference>
<accession>A0A164V3L3</accession>
<organism evidence="1 2">
    <name type="scientific">Sistotremastrum niveocremeum HHB9708</name>
    <dbReference type="NCBI Taxonomy" id="1314777"/>
    <lineage>
        <taxon>Eukaryota</taxon>
        <taxon>Fungi</taxon>
        <taxon>Dikarya</taxon>
        <taxon>Basidiomycota</taxon>
        <taxon>Agaricomycotina</taxon>
        <taxon>Agaricomycetes</taxon>
        <taxon>Sistotremastrales</taxon>
        <taxon>Sistotremastraceae</taxon>
        <taxon>Sertulicium</taxon>
        <taxon>Sertulicium niveocremeum</taxon>
    </lineage>
</organism>
<dbReference type="SUPFAM" id="SSF52047">
    <property type="entry name" value="RNI-like"/>
    <property type="match status" value="1"/>
</dbReference>
<proteinExistence type="predicted"/>
<gene>
    <name evidence="1" type="ORF">SISNIDRAFT_465942</name>
</gene>
<reference evidence="1 2" key="1">
    <citation type="journal article" date="2016" name="Mol. Biol. Evol.">
        <title>Comparative Genomics of Early-Diverging Mushroom-Forming Fungi Provides Insights into the Origins of Lignocellulose Decay Capabilities.</title>
        <authorList>
            <person name="Nagy L.G."/>
            <person name="Riley R."/>
            <person name="Tritt A."/>
            <person name="Adam C."/>
            <person name="Daum C."/>
            <person name="Floudas D."/>
            <person name="Sun H."/>
            <person name="Yadav J.S."/>
            <person name="Pangilinan J."/>
            <person name="Larsson K.H."/>
            <person name="Matsuura K."/>
            <person name="Barry K."/>
            <person name="Labutti K."/>
            <person name="Kuo R."/>
            <person name="Ohm R.A."/>
            <person name="Bhattacharya S.S."/>
            <person name="Shirouzu T."/>
            <person name="Yoshinaga Y."/>
            <person name="Martin F.M."/>
            <person name="Grigoriev I.V."/>
            <person name="Hibbett D.S."/>
        </authorList>
    </citation>
    <scope>NUCLEOTIDE SEQUENCE [LARGE SCALE GENOMIC DNA]</scope>
    <source>
        <strain evidence="1 2">HHB9708</strain>
    </source>
</reference>
<name>A0A164V3L3_9AGAM</name>
<dbReference type="EMBL" id="KV419406">
    <property type="protein sequence ID" value="KZS93783.1"/>
    <property type="molecule type" value="Genomic_DNA"/>
</dbReference>
<keyword evidence="2" id="KW-1185">Reference proteome</keyword>
<protein>
    <recommendedName>
        <fullName evidence="3">F-box domain-containing protein</fullName>
    </recommendedName>
</protein>
<dbReference type="InterPro" id="IPR032675">
    <property type="entry name" value="LRR_dom_sf"/>
</dbReference>
<evidence type="ECO:0008006" key="3">
    <source>
        <dbReference type="Google" id="ProtNLM"/>
    </source>
</evidence>
<evidence type="ECO:0000313" key="1">
    <source>
        <dbReference type="EMBL" id="KZS93783.1"/>
    </source>
</evidence>
<sequence>MTPTSSSSRTRPVIRLKKSGSSEALNSVSKFWSIPELVARVMAFLPKAPLYRCSLVAKCVSCHALDSLYARQVRLINWFNILVPLSKSKGYMNFTRAPTLDDWDHFQSYAIRAKSIEAHGSDISNLSYASFLSFFTMIPPGQVLFPRLQSLKWVGDSAVTTRLMNMFIHPDLTELNVSAPLSFMSGVFGVAARFSPSLRRLTFSLVEDEAQIQIPSSLQDEFATAAQSFEHLEFLHVPPFFVTHDIAQVLSKKNRLSVIWACNLRSGCTVDEEDDTDLSLPTEFPLLNDLSSDIRSFMNGLATPSLLTLHVDASSSTTAEDLAHCARLIAEKCRRLQALSFSFSNSADVDEESEESDSPVTLQLLKDLVSIPSLLCLEVDDLRPPNINDEDLAELAPLCASLTVLNICLSAAKPGSHVNSPTLKSLIPFAQHCPKLQNIGYYMDASLTPPKLPDGYSPLSSFVLDICGQTKIRDPIVVAAFLMELLAPDADIQVDPLRCYENTDGTGTEALIQPNSVCRTQWNEVHRMLRGFKSIREKYLQRPRVLLTDKTELRPPVALLGFEAVTINESWQAALHR</sequence>
<dbReference type="Gene3D" id="3.80.10.10">
    <property type="entry name" value="Ribonuclease Inhibitor"/>
    <property type="match status" value="1"/>
</dbReference>
<dbReference type="OrthoDB" id="2447803at2759"/>
<dbReference type="AlphaFoldDB" id="A0A164V3L3"/>